<dbReference type="InterPro" id="IPR005662">
    <property type="entry name" value="GTPase_Era-like"/>
</dbReference>
<keyword evidence="3" id="KW-1185">Reference proteome</keyword>
<evidence type="ECO:0000313" key="3">
    <source>
        <dbReference type="Proteomes" id="UP000000628"/>
    </source>
</evidence>
<dbReference type="OrthoDB" id="207675at2"/>
<dbReference type="Pfam" id="PF01926">
    <property type="entry name" value="MMR_HSR1"/>
    <property type="match status" value="1"/>
</dbReference>
<sequence length="540" mass="57890">MVTATSMVTRSTRSSRSTVDSTVYDIVADVRRDVAALTFPLDTSTAADARHQQALLLAQLDDHLLPRLAQLSRPAVIVVAGSTGAGKSTLVNSLVGRDVTRASVIRPTTTTPVLVLHPDDERLMVGSALLTEAEVTFSEDVPRGLAILDAPDLDSVRDDNRTQAIRLLESADLWLFVTTAQRYGDALPWKTLTSAAERGTSVALIVNRVPEDTTTEIYQDVAARLADHKMDATPIFMMKDHSPHTGPLPASDVKEVTGWLATLAGADHARTVIVRTLRGALDALPPRLNTLATAVEDQAASHAALNESARDALVDVVESARKHAATGQYARGRLTAAWGQTAAAARFDKLINRSGYARVLRSNPTPPEALRQLKDTAITAAHELASDTIVTARRALAQLAHDDDAATIIDVAHHPVRTGHIATAVDTWVARIGDDLAPILADHSKQSLASERAVTRDGLVTITLYAALGVPQAGELLERLIGFEAAPLAEITAVRLADTLDKLILDEYTYVTHTLDALGLDEDTATRLHLRAAELAQLRG</sequence>
<accession>C7R2W2</accession>
<gene>
    <name evidence="2" type="ordered locus">Jden_0928</name>
</gene>
<dbReference type="EMBL" id="CP001706">
    <property type="protein sequence ID" value="ACV08584.1"/>
    <property type="molecule type" value="Genomic_DNA"/>
</dbReference>
<evidence type="ECO:0000259" key="1">
    <source>
        <dbReference type="Pfam" id="PF01926"/>
    </source>
</evidence>
<dbReference type="eggNOG" id="COG0699">
    <property type="taxonomic scope" value="Bacteria"/>
</dbReference>
<name>C7R2W2_JONDD</name>
<protein>
    <recommendedName>
        <fullName evidence="1">G domain-containing protein</fullName>
    </recommendedName>
</protein>
<dbReference type="Gene3D" id="3.40.50.300">
    <property type="entry name" value="P-loop containing nucleotide triphosphate hydrolases"/>
    <property type="match status" value="1"/>
</dbReference>
<reference evidence="2 3" key="1">
    <citation type="journal article" date="2009" name="Stand. Genomic Sci.">
        <title>Complete genome sequence of Jonesia denitrificans type strain (Prevot 55134).</title>
        <authorList>
            <person name="Pukall R."/>
            <person name="Gehrich-Schroter G."/>
            <person name="Lapidus A."/>
            <person name="Nolan M."/>
            <person name="Glavina Del Rio T."/>
            <person name="Lucas S."/>
            <person name="Chen F."/>
            <person name="Tice H."/>
            <person name="Pitluck S."/>
            <person name="Cheng J.F."/>
            <person name="Copeland A."/>
            <person name="Saunders E."/>
            <person name="Brettin T."/>
            <person name="Detter J.C."/>
            <person name="Bruce D."/>
            <person name="Goodwin L."/>
            <person name="Pati A."/>
            <person name="Ivanova N."/>
            <person name="Mavromatis K."/>
            <person name="Ovchinnikova G."/>
            <person name="Chen A."/>
            <person name="Palaniappan K."/>
            <person name="Land M."/>
            <person name="Hauser L."/>
            <person name="Chang Y.J."/>
            <person name="Jeffries C.D."/>
            <person name="Chain P."/>
            <person name="Goker M."/>
            <person name="Bristow J."/>
            <person name="Eisen J.A."/>
            <person name="Markowitz V."/>
            <person name="Hugenholtz P."/>
            <person name="Kyrpides N.C."/>
            <person name="Klenk H.P."/>
            <person name="Han C."/>
        </authorList>
    </citation>
    <scope>NUCLEOTIDE SEQUENCE [LARGE SCALE GENOMIC DNA]</scope>
    <source>
        <strain evidence="3">ATCC 14870 / DSM 20603 / BCRC 15368 / CIP 55.134 / JCM 11481 / NBRC 15587 / NCTC 10816 / Prevot 55134</strain>
    </source>
</reference>
<organism evidence="2 3">
    <name type="scientific">Jonesia denitrificans (strain ATCC 14870 / DSM 20603 / BCRC 15368 / CIP 55.134 / JCM 11481 / NBRC 15587 / NCTC 10816 / Prevot 55134)</name>
    <name type="common">Listeria denitrificans</name>
    <dbReference type="NCBI Taxonomy" id="471856"/>
    <lineage>
        <taxon>Bacteria</taxon>
        <taxon>Bacillati</taxon>
        <taxon>Actinomycetota</taxon>
        <taxon>Actinomycetes</taxon>
        <taxon>Micrococcales</taxon>
        <taxon>Jonesiaceae</taxon>
        <taxon>Jonesia</taxon>
    </lineage>
</organism>
<dbReference type="PANTHER" id="PTHR42698">
    <property type="entry name" value="GTPASE ERA"/>
    <property type="match status" value="1"/>
</dbReference>
<dbReference type="GO" id="GO:0000028">
    <property type="term" value="P:ribosomal small subunit assembly"/>
    <property type="evidence" value="ECO:0007669"/>
    <property type="project" value="TreeGrafter"/>
</dbReference>
<dbReference type="InterPro" id="IPR006073">
    <property type="entry name" value="GTP-bd"/>
</dbReference>
<dbReference type="SUPFAM" id="SSF52540">
    <property type="entry name" value="P-loop containing nucleoside triphosphate hydrolases"/>
    <property type="match status" value="1"/>
</dbReference>
<feature type="domain" description="G" evidence="1">
    <location>
        <begin position="77"/>
        <end position="183"/>
    </location>
</feature>
<evidence type="ECO:0000313" key="2">
    <source>
        <dbReference type="EMBL" id="ACV08584.1"/>
    </source>
</evidence>
<dbReference type="Proteomes" id="UP000000628">
    <property type="component" value="Chromosome"/>
</dbReference>
<dbReference type="GO" id="GO:0019843">
    <property type="term" value="F:rRNA binding"/>
    <property type="evidence" value="ECO:0007669"/>
    <property type="project" value="TreeGrafter"/>
</dbReference>
<dbReference type="PANTHER" id="PTHR42698:SF1">
    <property type="entry name" value="GTPASE ERA, MITOCHONDRIAL"/>
    <property type="match status" value="1"/>
</dbReference>
<dbReference type="InterPro" id="IPR027417">
    <property type="entry name" value="P-loop_NTPase"/>
</dbReference>
<dbReference type="KEGG" id="jde:Jden_0928"/>
<dbReference type="GO" id="GO:0005829">
    <property type="term" value="C:cytosol"/>
    <property type="evidence" value="ECO:0007669"/>
    <property type="project" value="TreeGrafter"/>
</dbReference>
<proteinExistence type="predicted"/>
<dbReference type="AlphaFoldDB" id="C7R2W2"/>
<dbReference type="CDD" id="cd00882">
    <property type="entry name" value="Ras_like_GTPase"/>
    <property type="match status" value="1"/>
</dbReference>
<dbReference type="HOGENOM" id="CLU_019886_1_0_11"/>
<dbReference type="GO" id="GO:0043024">
    <property type="term" value="F:ribosomal small subunit binding"/>
    <property type="evidence" value="ECO:0007669"/>
    <property type="project" value="TreeGrafter"/>
</dbReference>
<dbReference type="STRING" id="471856.Jden_0928"/>
<dbReference type="GO" id="GO:0005525">
    <property type="term" value="F:GTP binding"/>
    <property type="evidence" value="ECO:0007669"/>
    <property type="project" value="InterPro"/>
</dbReference>